<dbReference type="InterPro" id="IPR002893">
    <property type="entry name" value="Znf_MYND"/>
</dbReference>
<name>A0A0W0F036_MONRR</name>
<evidence type="ECO:0000256" key="2">
    <source>
        <dbReference type="ARBA" id="ARBA00022771"/>
    </source>
</evidence>
<proteinExistence type="predicted"/>
<evidence type="ECO:0000256" key="4">
    <source>
        <dbReference type="PROSITE-ProRule" id="PRU00134"/>
    </source>
</evidence>
<evidence type="ECO:0000313" key="7">
    <source>
        <dbReference type="Proteomes" id="UP000054988"/>
    </source>
</evidence>
<keyword evidence="2 4" id="KW-0863">Zinc-finger</keyword>
<reference evidence="6 7" key="1">
    <citation type="submission" date="2015-12" db="EMBL/GenBank/DDBJ databases">
        <title>Draft genome sequence of Moniliophthora roreri, the causal agent of frosty pod rot of cacao.</title>
        <authorList>
            <person name="Aime M.C."/>
            <person name="Diaz-Valderrama J.R."/>
            <person name="Kijpornyongpan T."/>
            <person name="Phillips-Mora W."/>
        </authorList>
    </citation>
    <scope>NUCLEOTIDE SEQUENCE [LARGE SCALE GENOMIC DNA]</scope>
    <source>
        <strain evidence="6 7">MCA 2952</strain>
    </source>
</reference>
<comment type="caution">
    <text evidence="6">The sequence shown here is derived from an EMBL/GenBank/DDBJ whole genome shotgun (WGS) entry which is preliminary data.</text>
</comment>
<evidence type="ECO:0000256" key="3">
    <source>
        <dbReference type="ARBA" id="ARBA00022833"/>
    </source>
</evidence>
<evidence type="ECO:0000313" key="6">
    <source>
        <dbReference type="EMBL" id="KTB29653.1"/>
    </source>
</evidence>
<evidence type="ECO:0000259" key="5">
    <source>
        <dbReference type="PROSITE" id="PS50865"/>
    </source>
</evidence>
<dbReference type="PROSITE" id="PS50865">
    <property type="entry name" value="ZF_MYND_2"/>
    <property type="match status" value="1"/>
</dbReference>
<dbReference type="Gene3D" id="6.10.140.2220">
    <property type="match status" value="1"/>
</dbReference>
<evidence type="ECO:0000256" key="1">
    <source>
        <dbReference type="ARBA" id="ARBA00022723"/>
    </source>
</evidence>
<dbReference type="Proteomes" id="UP000054988">
    <property type="component" value="Unassembled WGS sequence"/>
</dbReference>
<gene>
    <name evidence="6" type="ORF">WG66_17774</name>
</gene>
<dbReference type="GO" id="GO:0008270">
    <property type="term" value="F:zinc ion binding"/>
    <property type="evidence" value="ECO:0007669"/>
    <property type="project" value="UniProtKB-KW"/>
</dbReference>
<organism evidence="6 7">
    <name type="scientific">Moniliophthora roreri</name>
    <name type="common">Frosty pod rot fungus</name>
    <name type="synonym">Monilia roreri</name>
    <dbReference type="NCBI Taxonomy" id="221103"/>
    <lineage>
        <taxon>Eukaryota</taxon>
        <taxon>Fungi</taxon>
        <taxon>Dikarya</taxon>
        <taxon>Basidiomycota</taxon>
        <taxon>Agaricomycotina</taxon>
        <taxon>Agaricomycetes</taxon>
        <taxon>Agaricomycetidae</taxon>
        <taxon>Agaricales</taxon>
        <taxon>Marasmiineae</taxon>
        <taxon>Marasmiaceae</taxon>
        <taxon>Moniliophthora</taxon>
    </lineage>
</organism>
<dbReference type="SUPFAM" id="SSF144232">
    <property type="entry name" value="HIT/MYND zinc finger-like"/>
    <property type="match status" value="1"/>
</dbReference>
<accession>A0A0W0F036</accession>
<dbReference type="AlphaFoldDB" id="A0A0W0F036"/>
<dbReference type="Pfam" id="PF01753">
    <property type="entry name" value="zf-MYND"/>
    <property type="match status" value="1"/>
</dbReference>
<feature type="domain" description="MYND-type" evidence="5">
    <location>
        <begin position="417"/>
        <end position="468"/>
    </location>
</feature>
<protein>
    <recommendedName>
        <fullName evidence="5">MYND-type domain-containing protein</fullName>
    </recommendedName>
</protein>
<keyword evidence="1" id="KW-0479">Metal-binding</keyword>
<keyword evidence="3" id="KW-0862">Zinc</keyword>
<sequence length="638" mass="72386">MESLHCELFLAAASKRFPFSSKALSTLRLLGKPPSSSDPSYPSSQIESALEAISSFACNLTGDYHAEDSPYQTAINIKKGWSSSIYPWVKFFLEGLVLSEDPRTVMGLDLRDIFLHVLPLMLMYPETLDDITAESRRLRGVSPSFSFLMTRAWLYVVDTVHFPWCPWSALLTMILFPDDKDLEEFIGAMDKLNSSGTKNVASICIRLLNHHARHAHKMDNLELRGVHGCLLLLCGCFHTASPLYYPLVINGAVTALVNLLTAFIARQKTLARFDVNSPEFTTAISIIDLIIFHIETCLSGQLWVAEALDAGIITSFFKAERLFDFDESGRSQREHGQRSCWKFGRLIQRIGLYFVYPGVLHRFLHSVKRVEQSGLEENLDPRPKCFLQMWAVYKRRADEVHGLCITLQEARRITCKYDECDSKLQILEDNDSEQEKLRYLRCSACKNAVYCSAGCARKHWKARHHKECHLLAQAFKEGRPFPTTLDLHFIQCLLECFIANHQHKIRQDIEAFVHSSQSSCKDSSLVCDCDSGFDPHKRPIALVDFDDVDNPDPMSEHRLSIVDLETAVAHDRVDQDQIQPLLNGIHNAKEDQLVVILFVPGSAGRPEHSWSIVDILNLPRAYETDEECSESSDDDEES</sequence>
<dbReference type="EMBL" id="LATX01002422">
    <property type="protein sequence ID" value="KTB29653.1"/>
    <property type="molecule type" value="Genomic_DNA"/>
</dbReference>